<evidence type="ECO:0000313" key="2">
    <source>
        <dbReference type="EMBL" id="VFA83819.1"/>
    </source>
</evidence>
<dbReference type="RefSeq" id="WP_137352846.1">
    <property type="nucleotide sequence ID" value="NZ_CAACYE020000001.1"/>
</dbReference>
<keyword evidence="1" id="KW-0732">Signal</keyword>
<protein>
    <submittedName>
        <fullName evidence="2">MspA</fullName>
    </submittedName>
</protein>
<feature type="signal peptide" evidence="1">
    <location>
        <begin position="1"/>
        <end position="19"/>
    </location>
</feature>
<reference evidence="2" key="1">
    <citation type="submission" date="2019-02" db="EMBL/GenBank/DDBJ databases">
        <authorList>
            <consortium name="Pathogen Informatics"/>
        </authorList>
    </citation>
    <scope>NUCLEOTIDE SEQUENCE</scope>
    <source>
        <strain evidence="2">3012STDY6733949</strain>
    </source>
</reference>
<sequence length="238" mass="23124">MKRTHVSIMAAIGAVTVTAIGSAAPAAGTAPGEVAAGAARMVAAVDFAQVVPAGDTAFGVPFVHAVKVSGDFSVALDGVSALRGGEVAAGYLVGCAVDVSDGISVAIAPEVGMSASISPSIGADFGVDLGLSVDAPPEVGIGFGVGVGVGLEPSIGVEGAVAGELSLSLAPGTVTAVPIGVAELDEESTFPFTFAHANTPLHVNGCLSPASAMPFITVRADTPGSTLQTTGYGDPFTF</sequence>
<feature type="chain" id="PRO_5038489735" evidence="1">
    <location>
        <begin position="20"/>
        <end position="238"/>
    </location>
</feature>
<organism evidence="2">
    <name type="scientific">Nocardia farcinica</name>
    <dbReference type="NCBI Taxonomy" id="37329"/>
    <lineage>
        <taxon>Bacteria</taxon>
        <taxon>Bacillati</taxon>
        <taxon>Actinomycetota</taxon>
        <taxon>Actinomycetes</taxon>
        <taxon>Mycobacteriales</taxon>
        <taxon>Nocardiaceae</taxon>
        <taxon>Nocardia</taxon>
    </lineage>
</organism>
<dbReference type="Pfam" id="PF09203">
    <property type="entry name" value="MspA"/>
    <property type="match status" value="1"/>
</dbReference>
<name>A0A449GY87_NOCFR</name>
<accession>A0A449GY87</accession>
<evidence type="ECO:0000256" key="1">
    <source>
        <dbReference type="SAM" id="SignalP"/>
    </source>
</evidence>
<gene>
    <name evidence="2" type="ORF">NCTC1935_01646</name>
</gene>
<dbReference type="AlphaFoldDB" id="A0A449GY87"/>
<dbReference type="InterPro" id="IPR015286">
    <property type="entry name" value="Porin_fam_mycobact-type"/>
</dbReference>
<proteinExistence type="predicted"/>
<dbReference type="EMBL" id="CAACYE010000005">
    <property type="protein sequence ID" value="VFA83819.1"/>
    <property type="molecule type" value="Genomic_DNA"/>
</dbReference>